<organism evidence="1">
    <name type="scientific">Hordeum vulgare subsp. vulgare</name>
    <name type="common">Domesticated barley</name>
    <dbReference type="NCBI Taxonomy" id="112509"/>
    <lineage>
        <taxon>Eukaryota</taxon>
        <taxon>Viridiplantae</taxon>
        <taxon>Streptophyta</taxon>
        <taxon>Embryophyta</taxon>
        <taxon>Tracheophyta</taxon>
        <taxon>Spermatophyta</taxon>
        <taxon>Magnoliopsida</taxon>
        <taxon>Liliopsida</taxon>
        <taxon>Poales</taxon>
        <taxon>Poaceae</taxon>
        <taxon>BOP clade</taxon>
        <taxon>Pooideae</taxon>
        <taxon>Triticodae</taxon>
        <taxon>Triticeae</taxon>
        <taxon>Hordeinae</taxon>
        <taxon>Hordeum</taxon>
    </lineage>
</organism>
<proteinExistence type="evidence at transcript level"/>
<protein>
    <submittedName>
        <fullName evidence="1">Predicted protein</fullName>
    </submittedName>
</protein>
<dbReference type="AlphaFoldDB" id="F2EBX2"/>
<dbReference type="EMBL" id="AK373647">
    <property type="protein sequence ID" value="BAK04844.1"/>
    <property type="molecule type" value="mRNA"/>
</dbReference>
<evidence type="ECO:0000313" key="1">
    <source>
        <dbReference type="EMBL" id="BAK04844.1"/>
    </source>
</evidence>
<reference evidence="1" key="1">
    <citation type="journal article" date="2011" name="Plant Physiol.">
        <title>Comprehensive sequence analysis of 24,783 barley full-length cDNAs derived from 12 clone libraries.</title>
        <authorList>
            <person name="Matsumoto T."/>
            <person name="Tanaka T."/>
            <person name="Sakai H."/>
            <person name="Amano N."/>
            <person name="Kanamori H."/>
            <person name="Kurita K."/>
            <person name="Kikuta A."/>
            <person name="Kamiya K."/>
            <person name="Yamamoto M."/>
            <person name="Ikawa H."/>
            <person name="Fujii N."/>
            <person name="Hori K."/>
            <person name="Itoh T."/>
            <person name="Sato K."/>
        </authorList>
    </citation>
    <scope>NUCLEOTIDE SEQUENCE</scope>
    <source>
        <tissue evidence="1">Flower</tissue>
    </source>
</reference>
<sequence>MWRPVVAGSGGEGGDGGVCIAAPSMRDGGGVTCRAATGSLRSATRHSRSGRKERRSLTLALEVLSIAVCSFSVLSRHSRKV</sequence>
<name>F2EBX2_HORVV</name>
<accession>F2EBX2</accession>